<keyword evidence="1" id="KW-0812">Transmembrane</keyword>
<reference evidence="3 4" key="1">
    <citation type="submission" date="2022-11" db="EMBL/GenBank/DDBJ databases">
        <title>Viruses from the air-sea interface of a natural surface slick.</title>
        <authorList>
            <person name="Rahlff J."/>
            <person name="Holmfeldt K."/>
        </authorList>
    </citation>
    <scope>NUCLEOTIDE SEQUENCE [LARGE SCALE GENOMIC DNA]</scope>
    <source>
        <strain evidence="3 4">SMS4</strain>
    </source>
</reference>
<sequence>MKSDDYSAKSSQQRTAFAAFIAILVFLLMELPIRLVLQPDPWLLDAQHWYFYQPQRLVIELVLVVVLLAVIRFCYQGVLQIKRSQLSLLAGSMLASALLFGLLETEQLLHSFSAGLWLWLAWFCSGFFIGIGQELLYRGLLFTSLHRYMSLGLATAITTIIFVIAPLHSLRLWQYLQQEQFTVVAILIAIYIGVSLLFQWLRNHTGNVVVPALVHGVGNAVTWVAVFA</sequence>
<protein>
    <submittedName>
        <fullName evidence="3">CPBP family intramembrane metalloprotease</fullName>
    </submittedName>
</protein>
<feature type="transmembrane region" description="Helical" evidence="1">
    <location>
        <begin position="57"/>
        <end position="74"/>
    </location>
</feature>
<dbReference type="Pfam" id="PF02517">
    <property type="entry name" value="Rce1-like"/>
    <property type="match status" value="1"/>
</dbReference>
<feature type="transmembrane region" description="Helical" evidence="1">
    <location>
        <begin position="86"/>
        <end position="103"/>
    </location>
</feature>
<dbReference type="EMBL" id="JAPJDZ010000002">
    <property type="protein sequence ID" value="MDP5134599.1"/>
    <property type="molecule type" value="Genomic_DNA"/>
</dbReference>
<keyword evidence="3" id="KW-0645">Protease</keyword>
<evidence type="ECO:0000313" key="3">
    <source>
        <dbReference type="EMBL" id="MDP5134599.1"/>
    </source>
</evidence>
<feature type="transmembrane region" description="Helical" evidence="1">
    <location>
        <begin position="181"/>
        <end position="201"/>
    </location>
</feature>
<keyword evidence="1" id="KW-0472">Membrane</keyword>
<keyword evidence="4" id="KW-1185">Reference proteome</keyword>
<gene>
    <name evidence="3" type="ORF">ORJ04_01375</name>
</gene>
<feature type="transmembrane region" description="Helical" evidence="1">
    <location>
        <begin position="148"/>
        <end position="169"/>
    </location>
</feature>
<evidence type="ECO:0000259" key="2">
    <source>
        <dbReference type="Pfam" id="PF02517"/>
    </source>
</evidence>
<dbReference type="GO" id="GO:0008237">
    <property type="term" value="F:metallopeptidase activity"/>
    <property type="evidence" value="ECO:0007669"/>
    <property type="project" value="UniProtKB-KW"/>
</dbReference>
<accession>A0ABT9HTZ7</accession>
<feature type="domain" description="CAAX prenyl protease 2/Lysostaphin resistance protein A-like" evidence="2">
    <location>
        <begin position="116"/>
        <end position="221"/>
    </location>
</feature>
<name>A0ABT9HTZ7_9GAMM</name>
<proteinExistence type="predicted"/>
<evidence type="ECO:0000313" key="4">
    <source>
        <dbReference type="Proteomes" id="UP001231109"/>
    </source>
</evidence>
<dbReference type="InterPro" id="IPR003675">
    <property type="entry name" value="Rce1/LyrA-like_dom"/>
</dbReference>
<feature type="transmembrane region" description="Helical" evidence="1">
    <location>
        <begin position="208"/>
        <end position="226"/>
    </location>
</feature>
<keyword evidence="3" id="KW-0482">Metalloprotease</keyword>
<dbReference type="Proteomes" id="UP001231109">
    <property type="component" value="Unassembled WGS sequence"/>
</dbReference>
<evidence type="ECO:0000256" key="1">
    <source>
        <dbReference type="SAM" id="Phobius"/>
    </source>
</evidence>
<feature type="transmembrane region" description="Helical" evidence="1">
    <location>
        <begin position="115"/>
        <end position="136"/>
    </location>
</feature>
<feature type="transmembrane region" description="Helical" evidence="1">
    <location>
        <begin position="16"/>
        <end position="37"/>
    </location>
</feature>
<comment type="caution">
    <text evidence="3">The sequence shown here is derived from an EMBL/GenBank/DDBJ whole genome shotgun (WGS) entry which is preliminary data.</text>
</comment>
<dbReference type="RefSeq" id="WP_305973260.1">
    <property type="nucleotide sequence ID" value="NZ_JAPJDZ010000002.1"/>
</dbReference>
<organism evidence="3 4">
    <name type="scientific">Rheinheimera baltica</name>
    <dbReference type="NCBI Taxonomy" id="67576"/>
    <lineage>
        <taxon>Bacteria</taxon>
        <taxon>Pseudomonadati</taxon>
        <taxon>Pseudomonadota</taxon>
        <taxon>Gammaproteobacteria</taxon>
        <taxon>Chromatiales</taxon>
        <taxon>Chromatiaceae</taxon>
        <taxon>Rheinheimera</taxon>
    </lineage>
</organism>
<keyword evidence="1" id="KW-1133">Transmembrane helix</keyword>
<keyword evidence="3" id="KW-0378">Hydrolase</keyword>